<keyword evidence="1" id="KW-0614">Plasmid</keyword>
<sequence>MTKLNLGQQMIMAHHGRISTSDPKAMNVYLGTLRGKVAYERFPGAAAHLAVIEREGEGGLERMKIPVALRVGAILETYCGGGGKLGSFGVEARWVRTETDWQLVSAKRQKFHGRRGEGGGKFTPTPEQIEFRNNQLAREVYADVARRFGERDD</sequence>
<evidence type="ECO:0000313" key="2">
    <source>
        <dbReference type="Proteomes" id="UP000078551"/>
    </source>
</evidence>
<dbReference type="Proteomes" id="UP000078551">
    <property type="component" value="Plasmid pRphaN771a"/>
</dbReference>
<dbReference type="EMBL" id="CP013569">
    <property type="protein sequence ID" value="ANL87124.1"/>
    <property type="molecule type" value="Genomic_DNA"/>
</dbReference>
<gene>
    <name evidence="1" type="ORF">AMC81_PA00103</name>
</gene>
<accession>A0ABM6CFS7</accession>
<name>A0ABM6CFS7_9HYPH</name>
<evidence type="ECO:0000313" key="1">
    <source>
        <dbReference type="EMBL" id="ANL87124.1"/>
    </source>
</evidence>
<protein>
    <submittedName>
        <fullName evidence="1">Uncharacterized protein</fullName>
    </submittedName>
</protein>
<proteinExistence type="predicted"/>
<dbReference type="RefSeq" id="WP_064832737.1">
    <property type="nucleotide sequence ID" value="NZ_CP013569.1"/>
</dbReference>
<organism evidence="1 2">
    <name type="scientific">Rhizobium phaseoli</name>
    <dbReference type="NCBI Taxonomy" id="396"/>
    <lineage>
        <taxon>Bacteria</taxon>
        <taxon>Pseudomonadati</taxon>
        <taxon>Pseudomonadota</taxon>
        <taxon>Alphaproteobacteria</taxon>
        <taxon>Hyphomicrobiales</taxon>
        <taxon>Rhizobiaceae</taxon>
        <taxon>Rhizobium/Agrobacterium group</taxon>
        <taxon>Rhizobium</taxon>
    </lineage>
</organism>
<reference evidence="1 2" key="1">
    <citation type="submission" date="2015-11" db="EMBL/GenBank/DDBJ databases">
        <title>The limits of bacterial species coexistence and the symbiotic plasmid transference in sympatric Rhizobium populations.</title>
        <authorList>
            <person name="Perez-Carrascal O.M."/>
            <person name="VanInsberghe D."/>
            <person name="Juarez S."/>
            <person name="Polz M.F."/>
            <person name="Vinuesa P."/>
            <person name="Gonzalez V."/>
        </authorList>
    </citation>
    <scope>NUCLEOTIDE SEQUENCE [LARGE SCALE GENOMIC DNA]</scope>
    <source>
        <strain evidence="1 2">N771</strain>
        <plasmid evidence="1 2">pRphaN771a</plasmid>
    </source>
</reference>
<keyword evidence="2" id="KW-1185">Reference proteome</keyword>
<geneLocation type="plasmid" evidence="1 2">
    <name>pRphaN771a</name>
</geneLocation>